<comment type="caution">
    <text evidence="3">The sequence shown here is derived from an EMBL/GenBank/DDBJ whole genome shotgun (WGS) entry which is preliminary data.</text>
</comment>
<protein>
    <submittedName>
        <fullName evidence="3">Uncharacterized protein</fullName>
    </submittedName>
</protein>
<keyword evidence="2" id="KW-0812">Transmembrane</keyword>
<proteinExistence type="predicted"/>
<organism evidence="3 4">
    <name type="scientific">Edaphochlamys debaryana</name>
    <dbReference type="NCBI Taxonomy" id="47281"/>
    <lineage>
        <taxon>Eukaryota</taxon>
        <taxon>Viridiplantae</taxon>
        <taxon>Chlorophyta</taxon>
        <taxon>core chlorophytes</taxon>
        <taxon>Chlorophyceae</taxon>
        <taxon>CS clade</taxon>
        <taxon>Chlamydomonadales</taxon>
        <taxon>Chlamydomonadales incertae sedis</taxon>
        <taxon>Edaphochlamys</taxon>
    </lineage>
</organism>
<feature type="transmembrane region" description="Helical" evidence="2">
    <location>
        <begin position="229"/>
        <end position="248"/>
    </location>
</feature>
<sequence length="260" mass="26566">MAYPPPGYPRVPAEGERPPTPPQPQSVFGAAGGGEEGRVRAGTSPFRTAAADEAPPRPDAAAPAGAFSGQQSAAEPAGFPYPSAHSYPPLPKPSGGVGSGAVSGAAFPAGPESYPAVPAAGGGGGGVVSPFTYPPGGGQTWPGGGEVPTQPPPAPQPFQQQPVLGVPAGLQEGWQKLQTHPVWGPDQGTREARFGWVGWALFVLGFFFPWLWLMALLLPCCLPGRGVRLAASASLVAGIIYAALGLVLGPTMRMRHQRGW</sequence>
<keyword evidence="2" id="KW-0472">Membrane</keyword>
<keyword evidence="4" id="KW-1185">Reference proteome</keyword>
<dbReference type="Proteomes" id="UP000612055">
    <property type="component" value="Unassembled WGS sequence"/>
</dbReference>
<reference evidence="3" key="1">
    <citation type="journal article" date="2020" name="bioRxiv">
        <title>Comparative genomics of Chlamydomonas.</title>
        <authorList>
            <person name="Craig R.J."/>
            <person name="Hasan A.R."/>
            <person name="Ness R.W."/>
            <person name="Keightley P.D."/>
        </authorList>
    </citation>
    <scope>NUCLEOTIDE SEQUENCE</scope>
    <source>
        <strain evidence="3">CCAP 11/70</strain>
    </source>
</reference>
<evidence type="ECO:0000313" key="4">
    <source>
        <dbReference type="Proteomes" id="UP000612055"/>
    </source>
</evidence>
<feature type="region of interest" description="Disordered" evidence="1">
    <location>
        <begin position="1"/>
        <end position="86"/>
    </location>
</feature>
<evidence type="ECO:0000256" key="2">
    <source>
        <dbReference type="SAM" id="Phobius"/>
    </source>
</evidence>
<feature type="transmembrane region" description="Helical" evidence="2">
    <location>
        <begin position="196"/>
        <end position="217"/>
    </location>
</feature>
<evidence type="ECO:0000256" key="1">
    <source>
        <dbReference type="SAM" id="MobiDB-lite"/>
    </source>
</evidence>
<feature type="compositionally biased region" description="Low complexity" evidence="1">
    <location>
        <begin position="49"/>
        <end position="75"/>
    </location>
</feature>
<gene>
    <name evidence="3" type="ORF">HYH03_017616</name>
</gene>
<evidence type="ECO:0000313" key="3">
    <source>
        <dbReference type="EMBL" id="KAG2483506.1"/>
    </source>
</evidence>
<feature type="compositionally biased region" description="Gly residues" evidence="1">
    <location>
        <begin position="135"/>
        <end position="146"/>
    </location>
</feature>
<keyword evidence="2" id="KW-1133">Transmembrane helix</keyword>
<accession>A0A836BNP9</accession>
<name>A0A836BNP9_9CHLO</name>
<feature type="region of interest" description="Disordered" evidence="1">
    <location>
        <begin position="128"/>
        <end position="157"/>
    </location>
</feature>
<dbReference type="AlphaFoldDB" id="A0A836BNP9"/>
<dbReference type="EMBL" id="JAEHOE010000174">
    <property type="protein sequence ID" value="KAG2483506.1"/>
    <property type="molecule type" value="Genomic_DNA"/>
</dbReference>